<proteinExistence type="predicted"/>
<accession>A0A9W8YL25</accession>
<evidence type="ECO:0000313" key="3">
    <source>
        <dbReference type="Proteomes" id="UP001140453"/>
    </source>
</evidence>
<evidence type="ECO:0000313" key="2">
    <source>
        <dbReference type="EMBL" id="KAJ4387500.1"/>
    </source>
</evidence>
<feature type="region of interest" description="Disordered" evidence="1">
    <location>
        <begin position="112"/>
        <end position="143"/>
    </location>
</feature>
<sequence>MASSTALDAGASAASTVVRMQQLVTQYCTDISDAIADDQASFNGVQCGRISDLFDTSVTHAMDVLDKVDGLAKAMELSADNAKSLDSVFQEQGLACDKAASAIFGACPKSTVENTENTQDNLDKEMQTVEGDLQENEERKRRI</sequence>
<keyword evidence="3" id="KW-1185">Reference proteome</keyword>
<gene>
    <name evidence="2" type="ORF">N0V93_008093</name>
</gene>
<dbReference type="EMBL" id="JAPEVB010000005">
    <property type="protein sequence ID" value="KAJ4387500.1"/>
    <property type="molecule type" value="Genomic_DNA"/>
</dbReference>
<dbReference type="AlphaFoldDB" id="A0A9W8YL25"/>
<reference evidence="2" key="1">
    <citation type="submission" date="2022-10" db="EMBL/GenBank/DDBJ databases">
        <title>Tapping the CABI collections for fungal endophytes: first genome assemblies for Collariella, Neodidymelliopsis, Ascochyta clinopodiicola, Didymella pomorum, Didymosphaeria variabile, Neocosmospora piperis and Neocucurbitaria cava.</title>
        <authorList>
            <person name="Hill R."/>
        </authorList>
    </citation>
    <scope>NUCLEOTIDE SEQUENCE</scope>
    <source>
        <strain evidence="2">IMI 355082</strain>
    </source>
</reference>
<evidence type="ECO:0000256" key="1">
    <source>
        <dbReference type="SAM" id="MobiDB-lite"/>
    </source>
</evidence>
<comment type="caution">
    <text evidence="2">The sequence shown here is derived from an EMBL/GenBank/DDBJ whole genome shotgun (WGS) entry which is preliminary data.</text>
</comment>
<protein>
    <submittedName>
        <fullName evidence="2">Uncharacterized protein</fullName>
    </submittedName>
</protein>
<organism evidence="2 3">
    <name type="scientific">Gnomoniopsis smithogilvyi</name>
    <dbReference type="NCBI Taxonomy" id="1191159"/>
    <lineage>
        <taxon>Eukaryota</taxon>
        <taxon>Fungi</taxon>
        <taxon>Dikarya</taxon>
        <taxon>Ascomycota</taxon>
        <taxon>Pezizomycotina</taxon>
        <taxon>Sordariomycetes</taxon>
        <taxon>Sordariomycetidae</taxon>
        <taxon>Diaporthales</taxon>
        <taxon>Gnomoniaceae</taxon>
        <taxon>Gnomoniopsis</taxon>
    </lineage>
</organism>
<dbReference type="Proteomes" id="UP001140453">
    <property type="component" value="Unassembled WGS sequence"/>
</dbReference>
<name>A0A9W8YL25_9PEZI</name>